<proteinExistence type="predicted"/>
<dbReference type="InterPro" id="IPR010980">
    <property type="entry name" value="Cyt_c/b562"/>
</dbReference>
<dbReference type="GO" id="GO:0009055">
    <property type="term" value="F:electron transfer activity"/>
    <property type="evidence" value="ECO:0007669"/>
    <property type="project" value="InterPro"/>
</dbReference>
<dbReference type="GO" id="GO:0005506">
    <property type="term" value="F:iron ion binding"/>
    <property type="evidence" value="ECO:0007669"/>
    <property type="project" value="InterPro"/>
</dbReference>
<dbReference type="SUPFAM" id="SSF47175">
    <property type="entry name" value="Cytochromes"/>
    <property type="match status" value="1"/>
</dbReference>
<reference evidence="1" key="1">
    <citation type="submission" date="2016-10" db="EMBL/GenBank/DDBJ databases">
        <title>Sequence of Gallionella enrichment culture.</title>
        <authorList>
            <person name="Poehlein A."/>
            <person name="Muehling M."/>
            <person name="Daniel R."/>
        </authorList>
    </citation>
    <scope>NUCLEOTIDE SEQUENCE</scope>
</reference>
<evidence type="ECO:0000313" key="1">
    <source>
        <dbReference type="EMBL" id="OIR03252.1"/>
    </source>
</evidence>
<dbReference type="EMBL" id="MLJW01000068">
    <property type="protein sequence ID" value="OIR03252.1"/>
    <property type="molecule type" value="Genomic_DNA"/>
</dbReference>
<gene>
    <name evidence="1" type="ORF">GALL_147720</name>
</gene>
<sequence length="155" mass="17070">MKNCRLSWALVVVLLIIVALFGYRFTVGNVQPSDDGRLAVMLTKDERNALLLEMRAWLQNSQSILSAVSKNDFETVIKTAKASGMDAEAGVPGALFRKLPVEMKALGFDTRKKFDDIAADAEKVKDGNRIVSKLSVAMNNCVACHATYRFVETAQ</sequence>
<dbReference type="GO" id="GO:0022900">
    <property type="term" value="P:electron transport chain"/>
    <property type="evidence" value="ECO:0007669"/>
    <property type="project" value="InterPro"/>
</dbReference>
<organism evidence="1">
    <name type="scientific">mine drainage metagenome</name>
    <dbReference type="NCBI Taxonomy" id="410659"/>
    <lineage>
        <taxon>unclassified sequences</taxon>
        <taxon>metagenomes</taxon>
        <taxon>ecological metagenomes</taxon>
    </lineage>
</organism>
<evidence type="ECO:0008006" key="2">
    <source>
        <dbReference type="Google" id="ProtNLM"/>
    </source>
</evidence>
<comment type="caution">
    <text evidence="1">The sequence shown here is derived from an EMBL/GenBank/DDBJ whole genome shotgun (WGS) entry which is preliminary data.</text>
</comment>
<accession>A0A1J5SNK6</accession>
<dbReference type="AlphaFoldDB" id="A0A1J5SNK6"/>
<name>A0A1J5SNK6_9ZZZZ</name>
<dbReference type="GO" id="GO:0020037">
    <property type="term" value="F:heme binding"/>
    <property type="evidence" value="ECO:0007669"/>
    <property type="project" value="InterPro"/>
</dbReference>
<protein>
    <recommendedName>
        <fullName evidence="2">Cytochrome C</fullName>
    </recommendedName>
</protein>